<reference evidence="1" key="1">
    <citation type="journal article" date="2019" name="bioRxiv">
        <title>The Genome of the Zebra Mussel, Dreissena polymorpha: A Resource for Invasive Species Research.</title>
        <authorList>
            <person name="McCartney M.A."/>
            <person name="Auch B."/>
            <person name="Kono T."/>
            <person name="Mallez S."/>
            <person name="Zhang Y."/>
            <person name="Obille A."/>
            <person name="Becker A."/>
            <person name="Abrahante J.E."/>
            <person name="Garbe J."/>
            <person name="Badalamenti J.P."/>
            <person name="Herman A."/>
            <person name="Mangelson H."/>
            <person name="Liachko I."/>
            <person name="Sullivan S."/>
            <person name="Sone E.D."/>
            <person name="Koren S."/>
            <person name="Silverstein K.A.T."/>
            <person name="Beckman K.B."/>
            <person name="Gohl D.M."/>
        </authorList>
    </citation>
    <scope>NUCLEOTIDE SEQUENCE</scope>
    <source>
        <strain evidence="1">Duluth1</strain>
        <tissue evidence="1">Whole animal</tissue>
    </source>
</reference>
<evidence type="ECO:0000313" key="1">
    <source>
        <dbReference type="EMBL" id="KAH3830482.1"/>
    </source>
</evidence>
<evidence type="ECO:0000313" key="2">
    <source>
        <dbReference type="Proteomes" id="UP000828390"/>
    </source>
</evidence>
<name>A0A9D4K2G7_DREPO</name>
<dbReference type="EMBL" id="JAIWYP010000004">
    <property type="protein sequence ID" value="KAH3830482.1"/>
    <property type="molecule type" value="Genomic_DNA"/>
</dbReference>
<proteinExistence type="predicted"/>
<keyword evidence="2" id="KW-1185">Reference proteome</keyword>
<sequence>MYELPQLTMTLSKPAIHVAMAIVSSWKQNTPKPADILANSLLDDMFPSTG</sequence>
<dbReference type="AlphaFoldDB" id="A0A9D4K2G7"/>
<accession>A0A9D4K2G7</accession>
<organism evidence="1 2">
    <name type="scientific">Dreissena polymorpha</name>
    <name type="common">Zebra mussel</name>
    <name type="synonym">Mytilus polymorpha</name>
    <dbReference type="NCBI Taxonomy" id="45954"/>
    <lineage>
        <taxon>Eukaryota</taxon>
        <taxon>Metazoa</taxon>
        <taxon>Spiralia</taxon>
        <taxon>Lophotrochozoa</taxon>
        <taxon>Mollusca</taxon>
        <taxon>Bivalvia</taxon>
        <taxon>Autobranchia</taxon>
        <taxon>Heteroconchia</taxon>
        <taxon>Euheterodonta</taxon>
        <taxon>Imparidentia</taxon>
        <taxon>Neoheterodontei</taxon>
        <taxon>Myida</taxon>
        <taxon>Dreissenoidea</taxon>
        <taxon>Dreissenidae</taxon>
        <taxon>Dreissena</taxon>
    </lineage>
</organism>
<protein>
    <submittedName>
        <fullName evidence="1">Uncharacterized protein</fullName>
    </submittedName>
</protein>
<gene>
    <name evidence="1" type="ORF">DPMN_103726</name>
</gene>
<comment type="caution">
    <text evidence="1">The sequence shown here is derived from an EMBL/GenBank/DDBJ whole genome shotgun (WGS) entry which is preliminary data.</text>
</comment>
<dbReference type="Proteomes" id="UP000828390">
    <property type="component" value="Unassembled WGS sequence"/>
</dbReference>
<reference evidence="1" key="2">
    <citation type="submission" date="2020-11" db="EMBL/GenBank/DDBJ databases">
        <authorList>
            <person name="McCartney M.A."/>
            <person name="Auch B."/>
            <person name="Kono T."/>
            <person name="Mallez S."/>
            <person name="Becker A."/>
            <person name="Gohl D.M."/>
            <person name="Silverstein K.A.T."/>
            <person name="Koren S."/>
            <person name="Bechman K.B."/>
            <person name="Herman A."/>
            <person name="Abrahante J.E."/>
            <person name="Garbe J."/>
        </authorList>
    </citation>
    <scope>NUCLEOTIDE SEQUENCE</scope>
    <source>
        <strain evidence="1">Duluth1</strain>
        <tissue evidence="1">Whole animal</tissue>
    </source>
</reference>